<dbReference type="Pfam" id="PF06441">
    <property type="entry name" value="EHN"/>
    <property type="match status" value="1"/>
</dbReference>
<keyword evidence="3" id="KW-0378">Hydrolase</keyword>
<evidence type="ECO:0000313" key="6">
    <source>
        <dbReference type="EMBL" id="OQD97013.1"/>
    </source>
</evidence>
<comment type="caution">
    <text evidence="6">The sequence shown here is derived from an EMBL/GenBank/DDBJ whole genome shotgun (WGS) entry which is preliminary data.</text>
</comment>
<evidence type="ECO:0000256" key="4">
    <source>
        <dbReference type="PIRSR" id="PIRSR001112-1"/>
    </source>
</evidence>
<dbReference type="PANTHER" id="PTHR21661">
    <property type="entry name" value="EPOXIDE HYDROLASE 1-RELATED"/>
    <property type="match status" value="1"/>
</dbReference>
<dbReference type="GO" id="GO:0072330">
    <property type="term" value="P:monocarboxylic acid biosynthetic process"/>
    <property type="evidence" value="ECO:0007669"/>
    <property type="project" value="UniProtKB-ARBA"/>
</dbReference>
<keyword evidence="7" id="KW-1185">Reference proteome</keyword>
<name>A0A1V6R6Q2_9EURO</name>
<sequence>MADQPKPYKISVPDESLQDLQQRLALSKFPTQLESSEQDPWDFGTPVKEVQRLIEYWKDGFDWRKAEAKLNELPQYQTQIEVDGFGSLDIHYVHQINTNKNAIPLLFSHGWPGSFIEVTKLLPMLKGDDNSPAFHVVAPSLPNFGFSSGVTRRGFSLAQYAEVLHKLMIKLGYDQYVTQGGDWGFWITRTIGLLYPEHCQASHINMVLATPPRFTDNPWLALQHALLPYNDRERSGRERTKWFEREGYGYNQIQSTKPQTIGAALGDSPVALLAWIYEKLHDWTDSYPWTDDEILTWISVYWFSAAGPAASVRIYYEAFHAETVKGKSYTDLIAYIPNVKLGIAHLPREISVIPCSWAAGLGPVVQQNEHPRGGHFAAWEVPEFIIQDLQAMFSKNGPYYGVVSGRDGY</sequence>
<proteinExistence type="inferred from homology"/>
<comment type="similarity">
    <text evidence="1">Belongs to the peptidase S33 family.</text>
</comment>
<dbReference type="GO" id="GO:0004301">
    <property type="term" value="F:epoxide hydrolase activity"/>
    <property type="evidence" value="ECO:0007669"/>
    <property type="project" value="TreeGrafter"/>
</dbReference>
<dbReference type="PRINTS" id="PR00412">
    <property type="entry name" value="EPOXHYDRLASE"/>
</dbReference>
<dbReference type="EMBL" id="MDYO01000013">
    <property type="protein sequence ID" value="OQD97013.1"/>
    <property type="molecule type" value="Genomic_DNA"/>
</dbReference>
<keyword evidence="2" id="KW-0058">Aromatic hydrocarbons catabolism</keyword>
<evidence type="ECO:0000256" key="2">
    <source>
        <dbReference type="ARBA" id="ARBA00022797"/>
    </source>
</evidence>
<dbReference type="GO" id="GO:0017000">
    <property type="term" value="P:antibiotic biosynthetic process"/>
    <property type="evidence" value="ECO:0007669"/>
    <property type="project" value="UniProtKB-ARBA"/>
</dbReference>
<dbReference type="InterPro" id="IPR029058">
    <property type="entry name" value="AB_hydrolase_fold"/>
</dbReference>
<dbReference type="Gene3D" id="3.40.50.1820">
    <property type="entry name" value="alpha/beta hydrolase"/>
    <property type="match status" value="1"/>
</dbReference>
<organism evidence="6 7">
    <name type="scientific">Penicillium solitum</name>
    <dbReference type="NCBI Taxonomy" id="60172"/>
    <lineage>
        <taxon>Eukaryota</taxon>
        <taxon>Fungi</taxon>
        <taxon>Dikarya</taxon>
        <taxon>Ascomycota</taxon>
        <taxon>Pezizomycotina</taxon>
        <taxon>Eurotiomycetes</taxon>
        <taxon>Eurotiomycetidae</taxon>
        <taxon>Eurotiales</taxon>
        <taxon>Aspergillaceae</taxon>
        <taxon>Penicillium</taxon>
    </lineage>
</organism>
<dbReference type="InterPro" id="IPR010497">
    <property type="entry name" value="Epoxide_hydro_N"/>
</dbReference>
<evidence type="ECO:0000313" key="7">
    <source>
        <dbReference type="Proteomes" id="UP000191612"/>
    </source>
</evidence>
<dbReference type="STRING" id="60172.A0A1V6R6Q2"/>
<dbReference type="PANTHER" id="PTHR21661:SF35">
    <property type="entry name" value="EPOXIDE HYDROLASE"/>
    <property type="match status" value="1"/>
</dbReference>
<feature type="domain" description="Epoxide hydrolase N-terminal" evidence="5">
    <location>
        <begin position="5"/>
        <end position="118"/>
    </location>
</feature>
<dbReference type="GO" id="GO:0097176">
    <property type="term" value="P:epoxide metabolic process"/>
    <property type="evidence" value="ECO:0007669"/>
    <property type="project" value="TreeGrafter"/>
</dbReference>
<dbReference type="AlphaFoldDB" id="A0A1V6R6Q2"/>
<accession>A0A1V6R6Q2</accession>
<dbReference type="InterPro" id="IPR000639">
    <property type="entry name" value="Epox_hydrolase-like"/>
</dbReference>
<reference evidence="7" key="1">
    <citation type="journal article" date="2017" name="Nat. Microbiol.">
        <title>Global analysis of biosynthetic gene clusters reveals vast potential of secondary metabolite production in Penicillium species.</title>
        <authorList>
            <person name="Nielsen J.C."/>
            <person name="Grijseels S."/>
            <person name="Prigent S."/>
            <person name="Ji B."/>
            <person name="Dainat J."/>
            <person name="Nielsen K.F."/>
            <person name="Frisvad J.C."/>
            <person name="Workman M."/>
            <person name="Nielsen J."/>
        </authorList>
    </citation>
    <scope>NUCLEOTIDE SEQUENCE [LARGE SCALE GENOMIC DNA]</scope>
    <source>
        <strain evidence="7">IBT 29525</strain>
    </source>
</reference>
<evidence type="ECO:0000256" key="3">
    <source>
        <dbReference type="ARBA" id="ARBA00022801"/>
    </source>
</evidence>
<feature type="active site" description="Proton acceptor" evidence="4">
    <location>
        <position position="375"/>
    </location>
</feature>
<feature type="active site" description="Nucleophile" evidence="4">
    <location>
        <position position="182"/>
    </location>
</feature>
<dbReference type="InterPro" id="IPR016292">
    <property type="entry name" value="Epoxide_hydrolase"/>
</dbReference>
<protein>
    <recommendedName>
        <fullName evidence="5">Epoxide hydrolase N-terminal domain-containing protein</fullName>
    </recommendedName>
</protein>
<dbReference type="PIRSF" id="PIRSF001112">
    <property type="entry name" value="Epoxide_hydrolase"/>
    <property type="match status" value="1"/>
</dbReference>
<evidence type="ECO:0000259" key="5">
    <source>
        <dbReference type="Pfam" id="PF06441"/>
    </source>
</evidence>
<gene>
    <name evidence="6" type="ORF">PENSOL_c013G11066</name>
</gene>
<feature type="active site" description="Proton donor" evidence="4">
    <location>
        <position position="315"/>
    </location>
</feature>
<evidence type="ECO:0000256" key="1">
    <source>
        <dbReference type="ARBA" id="ARBA00010088"/>
    </source>
</evidence>
<dbReference type="SUPFAM" id="SSF53474">
    <property type="entry name" value="alpha/beta-Hydrolases"/>
    <property type="match status" value="1"/>
</dbReference>
<dbReference type="Proteomes" id="UP000191612">
    <property type="component" value="Unassembled WGS sequence"/>
</dbReference>